<keyword evidence="2" id="KW-1185">Reference proteome</keyword>
<dbReference type="Proteomes" id="UP000197528">
    <property type="component" value="Unassembled WGS sequence"/>
</dbReference>
<sequence length="82" mass="9164">MGGSGMQTLLKEKTAKRFAVAACYETDYSEVKKTEGVALRTCSGIFRLLIQTDCQAFPSFAVHMTLLYPKFWALQAPQNKLL</sequence>
<comment type="caution">
    <text evidence="1">The sequence shown here is derived from an EMBL/GenBank/DDBJ whole genome shotgun (WGS) entry which is preliminary data.</text>
</comment>
<organism evidence="1 2">
    <name type="scientific">Polynucleobacter campilacus</name>
    <dbReference type="NCBI Taxonomy" id="1743163"/>
    <lineage>
        <taxon>Bacteria</taxon>
        <taxon>Pseudomonadati</taxon>
        <taxon>Pseudomonadota</taxon>
        <taxon>Betaproteobacteria</taxon>
        <taxon>Burkholderiales</taxon>
        <taxon>Burkholderiaceae</taxon>
        <taxon>Polynucleobacter</taxon>
    </lineage>
</organism>
<evidence type="ECO:0000313" key="1">
    <source>
        <dbReference type="EMBL" id="OWS70785.1"/>
    </source>
</evidence>
<evidence type="ECO:0000313" key="2">
    <source>
        <dbReference type="Proteomes" id="UP000197528"/>
    </source>
</evidence>
<proteinExistence type="predicted"/>
<dbReference type="EMBL" id="NGUP01000001">
    <property type="protein sequence ID" value="OWS70785.1"/>
    <property type="molecule type" value="Genomic_DNA"/>
</dbReference>
<accession>A0A254PW70</accession>
<dbReference type="AlphaFoldDB" id="A0A254PW70"/>
<protein>
    <submittedName>
        <fullName evidence="1">Uncharacterized protein</fullName>
    </submittedName>
</protein>
<gene>
    <name evidence="1" type="ORF">CBI31_00620</name>
</gene>
<reference evidence="1 2" key="1">
    <citation type="submission" date="2017-05" db="EMBL/GenBank/DDBJ databases">
        <title>Genome of Polynucleobacter sp. MWH-Feld-100.</title>
        <authorList>
            <person name="Hahn M.W."/>
        </authorList>
    </citation>
    <scope>NUCLEOTIDE SEQUENCE [LARGE SCALE GENOMIC DNA]</scope>
    <source>
        <strain evidence="1 2">MWH-Feld-100</strain>
    </source>
</reference>
<name>A0A254PW70_9BURK</name>